<dbReference type="InterPro" id="IPR017871">
    <property type="entry name" value="ABC_transporter-like_CS"/>
</dbReference>
<dbReference type="Gene3D" id="3.40.50.300">
    <property type="entry name" value="P-loop containing nucleotide triphosphate hydrolases"/>
    <property type="match status" value="2"/>
</dbReference>
<dbReference type="InterPro" id="IPR003593">
    <property type="entry name" value="AAA+_ATPase"/>
</dbReference>
<dbReference type="PROSITE" id="PS50893">
    <property type="entry name" value="ABC_TRANSPORTER_2"/>
    <property type="match status" value="2"/>
</dbReference>
<organism evidence="5 6">
    <name type="scientific">Ferruginivarius sediminum</name>
    <dbReference type="NCBI Taxonomy" id="2661937"/>
    <lineage>
        <taxon>Bacteria</taxon>
        <taxon>Pseudomonadati</taxon>
        <taxon>Pseudomonadota</taxon>
        <taxon>Alphaproteobacteria</taxon>
        <taxon>Rhodospirillales</taxon>
        <taxon>Rhodospirillaceae</taxon>
        <taxon>Ferruginivarius</taxon>
    </lineage>
</organism>
<keyword evidence="6" id="KW-1185">Reference proteome</keyword>
<dbReference type="Proteomes" id="UP000253941">
    <property type="component" value="Unassembled WGS sequence"/>
</dbReference>
<dbReference type="Pfam" id="PF00005">
    <property type="entry name" value="ABC_tran"/>
    <property type="match status" value="2"/>
</dbReference>
<evidence type="ECO:0000313" key="5">
    <source>
        <dbReference type="EMBL" id="RDD61489.1"/>
    </source>
</evidence>
<dbReference type="PANTHER" id="PTHR43038:SF3">
    <property type="entry name" value="ABC TRANSPORTER G FAMILY MEMBER 20 ISOFORM X1"/>
    <property type="match status" value="1"/>
</dbReference>
<gene>
    <name evidence="5" type="ORF">DRB17_12360</name>
</gene>
<dbReference type="AlphaFoldDB" id="A0A369T833"/>
<dbReference type="RefSeq" id="WP_114582521.1">
    <property type="nucleotide sequence ID" value="NZ_QPMH01000011.1"/>
</dbReference>
<keyword evidence="2 5" id="KW-0067">ATP-binding</keyword>
<evidence type="ECO:0000313" key="6">
    <source>
        <dbReference type="Proteomes" id="UP000253941"/>
    </source>
</evidence>
<feature type="region of interest" description="Disordered" evidence="3">
    <location>
        <begin position="299"/>
        <end position="322"/>
    </location>
</feature>
<dbReference type="GO" id="GO:0005524">
    <property type="term" value="F:ATP binding"/>
    <property type="evidence" value="ECO:0007669"/>
    <property type="project" value="UniProtKB-KW"/>
</dbReference>
<feature type="domain" description="ABC transporter" evidence="4">
    <location>
        <begin position="327"/>
        <end position="556"/>
    </location>
</feature>
<dbReference type="PROSITE" id="PS00211">
    <property type="entry name" value="ABC_TRANSPORTER_1"/>
    <property type="match status" value="1"/>
</dbReference>
<protein>
    <submittedName>
        <fullName evidence="5">ABC transporter ATP-binding protein</fullName>
    </submittedName>
</protein>
<dbReference type="SMART" id="SM00382">
    <property type="entry name" value="AAA"/>
    <property type="match status" value="2"/>
</dbReference>
<comment type="caution">
    <text evidence="5">The sequence shown here is derived from an EMBL/GenBank/DDBJ whole genome shotgun (WGS) entry which is preliminary data.</text>
</comment>
<evidence type="ECO:0000259" key="4">
    <source>
        <dbReference type="PROSITE" id="PS50893"/>
    </source>
</evidence>
<evidence type="ECO:0000256" key="2">
    <source>
        <dbReference type="ARBA" id="ARBA00022840"/>
    </source>
</evidence>
<feature type="domain" description="ABC transporter" evidence="4">
    <location>
        <begin position="6"/>
        <end position="233"/>
    </location>
</feature>
<evidence type="ECO:0000256" key="3">
    <source>
        <dbReference type="SAM" id="MobiDB-lite"/>
    </source>
</evidence>
<reference evidence="5 6" key="1">
    <citation type="submission" date="2018-07" db="EMBL/GenBank/DDBJ databases">
        <title>Venubactetium sediminum gen. nov., sp. nov., isolated from a marine solar saltern.</title>
        <authorList>
            <person name="Wang S."/>
        </authorList>
    </citation>
    <scope>NUCLEOTIDE SEQUENCE [LARGE SCALE GENOMIC DNA]</scope>
    <source>
        <strain evidence="5 6">WD2A32</strain>
    </source>
</reference>
<sequence>MSEPVVALAGVGKRFRKSGRPALDDIAAEAEAGSITGLIGPDGAGKTTLLRLIAGLYKPSSGTLRVAGRNGAPEPGTLGYMPQQFGLYEDLSVAENLDLYADLQNLPRSQRRERMARLLSFTGLEPFTDRLAGNLSGGMKQKLGLACVLVHPPRVLLLDEPSVGVDPLSRRELWRMVRELSEQGMAVLWSTAYLDEAARCSRVWLLDEGRLLAQGPPDNFLAEVRGRCFRMPLGETGRRHVQALASAHRGVLDAQIQGRGLRLVLEKDTPPPDAKEVGAAGEAESVEPRFEDAVVARLRGQHASETEEASGHEDDWRKHADGDDTAIETRELTKRFGDFTAVDRVNFTVRRGEIFGLLGPNGAGKSTTFRMLCGLLPASGGEARVAGFDLAHARADARARIGYMSQAFSLYGGLSVRQNLNFFAGAYGLYGRGARQAIRRALKDFELEPYAGASAAGLPLGFKQRLSLACALMHGPAILFLDEPTSGVDPLTRREFWARINAMAERGVTVLVTSHVMDEAEYCDRLAIMYRGRVIASGPPDELKQTHLGRLDASLEDAFIRLIEAQEGPAAAEAPA</sequence>
<feature type="compositionally biased region" description="Basic and acidic residues" evidence="3">
    <location>
        <begin position="302"/>
        <end position="322"/>
    </location>
</feature>
<dbReference type="InterPro" id="IPR003439">
    <property type="entry name" value="ABC_transporter-like_ATP-bd"/>
</dbReference>
<dbReference type="SUPFAM" id="SSF52540">
    <property type="entry name" value="P-loop containing nucleoside triphosphate hydrolases"/>
    <property type="match status" value="2"/>
</dbReference>
<dbReference type="InterPro" id="IPR027417">
    <property type="entry name" value="P-loop_NTPase"/>
</dbReference>
<dbReference type="GO" id="GO:0016887">
    <property type="term" value="F:ATP hydrolysis activity"/>
    <property type="evidence" value="ECO:0007669"/>
    <property type="project" value="InterPro"/>
</dbReference>
<keyword evidence="1" id="KW-0547">Nucleotide-binding</keyword>
<dbReference type="PANTHER" id="PTHR43038">
    <property type="entry name" value="ATP-BINDING CASSETTE, SUB-FAMILY H, MEMBER 1"/>
    <property type="match status" value="1"/>
</dbReference>
<dbReference type="EMBL" id="QPMH01000011">
    <property type="protein sequence ID" value="RDD61489.1"/>
    <property type="molecule type" value="Genomic_DNA"/>
</dbReference>
<name>A0A369T833_9PROT</name>
<dbReference type="CDD" id="cd03230">
    <property type="entry name" value="ABC_DR_subfamily_A"/>
    <property type="match status" value="2"/>
</dbReference>
<proteinExistence type="predicted"/>
<evidence type="ECO:0000256" key="1">
    <source>
        <dbReference type="ARBA" id="ARBA00022741"/>
    </source>
</evidence>
<accession>A0A369T833</accession>